<evidence type="ECO:0000256" key="1">
    <source>
        <dbReference type="SAM" id="Coils"/>
    </source>
</evidence>
<feature type="coiled-coil region" evidence="1">
    <location>
        <begin position="35"/>
        <end position="62"/>
    </location>
</feature>
<keyword evidence="5" id="KW-1185">Reference proteome</keyword>
<dbReference type="EMBL" id="CP036267">
    <property type="protein sequence ID" value="QDT30919.1"/>
    <property type="molecule type" value="Genomic_DNA"/>
</dbReference>
<keyword evidence="2" id="KW-0472">Membrane</keyword>
<keyword evidence="1" id="KW-0175">Coiled coil</keyword>
<proteinExistence type="predicted"/>
<dbReference type="AlphaFoldDB" id="A0A517QH08"/>
<feature type="transmembrane region" description="Helical" evidence="2">
    <location>
        <begin position="6"/>
        <end position="25"/>
    </location>
</feature>
<evidence type="ECO:0000313" key="5">
    <source>
        <dbReference type="Proteomes" id="UP000315724"/>
    </source>
</evidence>
<dbReference type="EMBL" id="CP036267">
    <property type="protein sequence ID" value="QDT30964.1"/>
    <property type="molecule type" value="Genomic_DNA"/>
</dbReference>
<dbReference type="KEGG" id="tpol:Mal48_01480"/>
<evidence type="ECO:0000313" key="4">
    <source>
        <dbReference type="EMBL" id="QDT30964.1"/>
    </source>
</evidence>
<evidence type="ECO:0000256" key="2">
    <source>
        <dbReference type="SAM" id="Phobius"/>
    </source>
</evidence>
<name>A0A517QH08_9PLAN</name>
<evidence type="ECO:0000313" key="3">
    <source>
        <dbReference type="EMBL" id="QDT30919.1"/>
    </source>
</evidence>
<keyword evidence="2" id="KW-0812">Transmembrane</keyword>
<sequence length="76" mass="8376">MNPEIIAVLVGGAIGILSGFIAWLTRISFNVGWIKSTIETQLASHEKELNSLDTRVATVEQKTATHEARLDRLIDD</sequence>
<keyword evidence="2" id="KW-1133">Transmembrane helix</keyword>
<reference evidence="3 5" key="1">
    <citation type="submission" date="2019-02" db="EMBL/GenBank/DDBJ databases">
        <title>Deep-cultivation of Planctomycetes and their phenomic and genomic characterization uncovers novel biology.</title>
        <authorList>
            <person name="Wiegand S."/>
            <person name="Jogler M."/>
            <person name="Boedeker C."/>
            <person name="Pinto D."/>
            <person name="Vollmers J."/>
            <person name="Rivas-Marin E."/>
            <person name="Kohn T."/>
            <person name="Peeters S.H."/>
            <person name="Heuer A."/>
            <person name="Rast P."/>
            <person name="Oberbeckmann S."/>
            <person name="Bunk B."/>
            <person name="Jeske O."/>
            <person name="Meyerdierks A."/>
            <person name="Storesund J.E."/>
            <person name="Kallscheuer N."/>
            <person name="Luecker S."/>
            <person name="Lage O.M."/>
            <person name="Pohl T."/>
            <person name="Merkel B.J."/>
            <person name="Hornburger P."/>
            <person name="Mueller R.-W."/>
            <person name="Bruemmer F."/>
            <person name="Labrenz M."/>
            <person name="Spormann A.M."/>
            <person name="Op den Camp H."/>
            <person name="Overmann J."/>
            <person name="Amann R."/>
            <person name="Jetten M.S.M."/>
            <person name="Mascher T."/>
            <person name="Medema M.H."/>
            <person name="Devos D.P."/>
            <person name="Kaster A.-K."/>
            <person name="Ovreas L."/>
            <person name="Rohde M."/>
            <person name="Galperin M.Y."/>
            <person name="Jogler C."/>
        </authorList>
    </citation>
    <scope>NUCLEOTIDE SEQUENCE [LARGE SCALE GENOMIC DNA]</scope>
    <source>
        <strain evidence="3 5">Mal48</strain>
    </source>
</reference>
<dbReference type="Proteomes" id="UP000315724">
    <property type="component" value="Chromosome"/>
</dbReference>
<protein>
    <submittedName>
        <fullName evidence="3">Uncharacterized protein</fullName>
    </submittedName>
</protein>
<gene>
    <name evidence="3" type="ORF">Mal48_01480</name>
    <name evidence="4" type="ORF">Mal48_01930</name>
</gene>
<organism evidence="3 5">
    <name type="scientific">Thalassoglobus polymorphus</name>
    <dbReference type="NCBI Taxonomy" id="2527994"/>
    <lineage>
        <taxon>Bacteria</taxon>
        <taxon>Pseudomonadati</taxon>
        <taxon>Planctomycetota</taxon>
        <taxon>Planctomycetia</taxon>
        <taxon>Planctomycetales</taxon>
        <taxon>Planctomycetaceae</taxon>
        <taxon>Thalassoglobus</taxon>
    </lineage>
</organism>
<dbReference type="RefSeq" id="WP_145195194.1">
    <property type="nucleotide sequence ID" value="NZ_CP036267.1"/>
</dbReference>
<accession>A0A517QH08</accession>
<dbReference type="KEGG" id="tpol:Mal48_01930"/>